<feature type="binding site" evidence="8">
    <location>
        <begin position="34"/>
        <end position="35"/>
    </location>
    <ligand>
        <name>4-CDP-2-C-methyl-D-erythritol 2-phosphate</name>
        <dbReference type="ChEBI" id="CHEBI:57919"/>
    </ligand>
</feature>
<accession>A0A1H9UGI6</accession>
<feature type="binding site" evidence="8">
    <location>
        <position position="10"/>
    </location>
    <ligand>
        <name>a divalent metal cation</name>
        <dbReference type="ChEBI" id="CHEBI:60240"/>
    </ligand>
</feature>
<feature type="binding site" evidence="8">
    <location>
        <begin position="8"/>
        <end position="10"/>
    </location>
    <ligand>
        <name>4-CDP-2-C-methyl-D-erythritol 2-phosphate</name>
        <dbReference type="ChEBI" id="CHEBI:57919"/>
    </ligand>
</feature>
<keyword evidence="5 8" id="KW-0479">Metal-binding</keyword>
<evidence type="ECO:0000256" key="5">
    <source>
        <dbReference type="ARBA" id="ARBA00022723"/>
    </source>
</evidence>
<comment type="catalytic activity">
    <reaction evidence="1 8 9">
        <text>4-CDP-2-C-methyl-D-erythritol 2-phosphate = 2-C-methyl-D-erythritol 2,4-cyclic diphosphate + CMP</text>
        <dbReference type="Rhea" id="RHEA:23864"/>
        <dbReference type="ChEBI" id="CHEBI:57919"/>
        <dbReference type="ChEBI" id="CHEBI:58483"/>
        <dbReference type="ChEBI" id="CHEBI:60377"/>
        <dbReference type="EC" id="4.6.1.12"/>
    </reaction>
</comment>
<dbReference type="SUPFAM" id="SSF69765">
    <property type="entry name" value="IpsF-like"/>
    <property type="match status" value="1"/>
</dbReference>
<feature type="domain" description="2-C-methyl-D-erythritol 2,4-cyclodiphosphate synthase" evidence="10">
    <location>
        <begin position="1"/>
        <end position="154"/>
    </location>
</feature>
<dbReference type="Proteomes" id="UP000182471">
    <property type="component" value="Unassembled WGS sequence"/>
</dbReference>
<evidence type="ECO:0000256" key="8">
    <source>
        <dbReference type="HAMAP-Rule" id="MF_00107"/>
    </source>
</evidence>
<dbReference type="FunFam" id="3.30.1330.50:FF:000001">
    <property type="entry name" value="2-C-methyl-D-erythritol 2,4-cyclodiphosphate synthase"/>
    <property type="match status" value="1"/>
</dbReference>
<dbReference type="GO" id="GO:0016114">
    <property type="term" value="P:terpenoid biosynthetic process"/>
    <property type="evidence" value="ECO:0007669"/>
    <property type="project" value="InterPro"/>
</dbReference>
<feature type="site" description="Transition state stabilizer" evidence="8">
    <location>
        <position position="133"/>
    </location>
</feature>
<feature type="binding site" evidence="8">
    <location>
        <begin position="132"/>
        <end position="135"/>
    </location>
    <ligand>
        <name>4-CDP-2-C-methyl-D-erythritol 2-phosphate</name>
        <dbReference type="ChEBI" id="CHEBI:57919"/>
    </ligand>
</feature>
<dbReference type="HAMAP" id="MF_00107">
    <property type="entry name" value="IspF"/>
    <property type="match status" value="1"/>
</dbReference>
<organism evidence="11 12">
    <name type="scientific">Lachnobacterium bovis</name>
    <dbReference type="NCBI Taxonomy" id="140626"/>
    <lineage>
        <taxon>Bacteria</taxon>
        <taxon>Bacillati</taxon>
        <taxon>Bacillota</taxon>
        <taxon>Clostridia</taxon>
        <taxon>Lachnospirales</taxon>
        <taxon>Lachnospiraceae</taxon>
        <taxon>Lachnobacterium</taxon>
    </lineage>
</organism>
<feature type="site" description="Transition state stabilizer" evidence="8">
    <location>
        <position position="34"/>
    </location>
</feature>
<dbReference type="InterPro" id="IPR036571">
    <property type="entry name" value="MECDP_synthase_sf"/>
</dbReference>
<keyword evidence="12" id="KW-1185">Reference proteome</keyword>
<evidence type="ECO:0000256" key="3">
    <source>
        <dbReference type="ARBA" id="ARBA00008480"/>
    </source>
</evidence>
<comment type="cofactor">
    <cofactor evidence="8">
        <name>a divalent metal cation</name>
        <dbReference type="ChEBI" id="CHEBI:60240"/>
    </cofactor>
    <text evidence="8">Binds 1 divalent metal cation per subunit.</text>
</comment>
<dbReference type="EMBL" id="FOGW01000029">
    <property type="protein sequence ID" value="SES08556.1"/>
    <property type="molecule type" value="Genomic_DNA"/>
</dbReference>
<comment type="similarity">
    <text evidence="3 8 9">Belongs to the IspF family.</text>
</comment>
<comment type="function">
    <text evidence="8">Involved in the biosynthesis of isopentenyl diphosphate (IPP) and dimethylallyl diphosphate (DMAPP), two major building blocks of isoprenoid compounds. Catalyzes the conversion of 4-diphosphocytidyl-2-C-methyl-D-erythritol 2-phosphate (CDP-ME2P) to 2-C-methyl-D-erythritol 2,4-cyclodiphosphate (ME-CPP) with a corresponding release of cytidine 5-monophosphate (CMP).</text>
</comment>
<comment type="pathway">
    <text evidence="2 8">Isoprenoid biosynthesis; isopentenyl diphosphate biosynthesis via DXP pathway; isopentenyl diphosphate from 1-deoxy-D-xylulose 5-phosphate: step 4/6.</text>
</comment>
<evidence type="ECO:0000313" key="11">
    <source>
        <dbReference type="EMBL" id="SES08556.1"/>
    </source>
</evidence>
<reference evidence="12" key="1">
    <citation type="submission" date="2016-10" db="EMBL/GenBank/DDBJ databases">
        <authorList>
            <person name="Varghese N."/>
            <person name="Submissions S."/>
        </authorList>
    </citation>
    <scope>NUCLEOTIDE SEQUENCE [LARGE SCALE GENOMIC DNA]</scope>
    <source>
        <strain evidence="12">S1b</strain>
    </source>
</reference>
<dbReference type="RefSeq" id="WP_022748947.1">
    <property type="nucleotide sequence ID" value="NZ_FOGW01000029.1"/>
</dbReference>
<dbReference type="GO" id="GO:0046872">
    <property type="term" value="F:metal ion binding"/>
    <property type="evidence" value="ECO:0007669"/>
    <property type="project" value="UniProtKB-KW"/>
</dbReference>
<dbReference type="NCBIfam" id="TIGR00151">
    <property type="entry name" value="ispF"/>
    <property type="match status" value="1"/>
</dbReference>
<feature type="binding site" evidence="8">
    <location>
        <begin position="61"/>
        <end position="65"/>
    </location>
    <ligand>
        <name>4-CDP-2-C-methyl-D-erythritol 2-phosphate</name>
        <dbReference type="ChEBI" id="CHEBI:57919"/>
    </ligand>
</feature>
<evidence type="ECO:0000256" key="7">
    <source>
        <dbReference type="ARBA" id="ARBA00023239"/>
    </source>
</evidence>
<evidence type="ECO:0000259" key="10">
    <source>
        <dbReference type="Pfam" id="PF02542"/>
    </source>
</evidence>
<evidence type="ECO:0000256" key="9">
    <source>
        <dbReference type="RuleBase" id="RU004395"/>
    </source>
</evidence>
<keyword evidence="6 8" id="KW-0414">Isoprene biosynthesis</keyword>
<keyword evidence="7 8" id="KW-0456">Lyase</keyword>
<dbReference type="Pfam" id="PF02542">
    <property type="entry name" value="YgbB"/>
    <property type="match status" value="1"/>
</dbReference>
<dbReference type="UniPathway" id="UPA00056">
    <property type="reaction ID" value="UER00095"/>
</dbReference>
<protein>
    <recommendedName>
        <fullName evidence="4 8">2-C-methyl-D-erythritol 2,4-cyclodiphosphate synthase</fullName>
        <shortName evidence="8">MECDP-synthase</shortName>
        <shortName evidence="8">MECPP-synthase</shortName>
        <shortName evidence="8">MECPS</shortName>
        <ecNumber evidence="4 8">4.6.1.12</ecNumber>
    </recommendedName>
</protein>
<feature type="binding site" evidence="8">
    <location>
        <begin position="56"/>
        <end position="58"/>
    </location>
    <ligand>
        <name>4-CDP-2-C-methyl-D-erythritol 2-phosphate</name>
        <dbReference type="ChEBI" id="CHEBI:57919"/>
    </ligand>
</feature>
<dbReference type="GO" id="GO:0019288">
    <property type="term" value="P:isopentenyl diphosphate biosynthetic process, methylerythritol 4-phosphate pathway"/>
    <property type="evidence" value="ECO:0007669"/>
    <property type="project" value="UniProtKB-UniRule"/>
</dbReference>
<dbReference type="AlphaFoldDB" id="A0A1H9UGI6"/>
<dbReference type="InterPro" id="IPR003526">
    <property type="entry name" value="MECDP_synthase"/>
</dbReference>
<proteinExistence type="inferred from homology"/>
<sequence>MRVGMGYDVHRLVPDRKLIVGGVDIPHELGLLGHSDADVLLHAIMDAILGAAALGDIGKHFPDTDDRYKGISSVKLLEHVRDLIEEEGYFIENIDATIIAQRPKFRPYIEQMEQNIAKALKININQVNVKATTEEKLGFTGRQEGIAANAICSLTGFYEASVAVGPSATGCAGCSGCSKK</sequence>
<dbReference type="InterPro" id="IPR020555">
    <property type="entry name" value="MECDP_synthase_CS"/>
</dbReference>
<dbReference type="PROSITE" id="PS01350">
    <property type="entry name" value="ISPF"/>
    <property type="match status" value="1"/>
</dbReference>
<feature type="binding site" evidence="8">
    <location>
        <position position="142"/>
    </location>
    <ligand>
        <name>4-CDP-2-C-methyl-D-erythritol 2-phosphate</name>
        <dbReference type="ChEBI" id="CHEBI:57919"/>
    </ligand>
</feature>
<dbReference type="CDD" id="cd00554">
    <property type="entry name" value="MECDP_synthase"/>
    <property type="match status" value="1"/>
</dbReference>
<dbReference type="OrthoDB" id="9804336at2"/>
<dbReference type="EC" id="4.6.1.12" evidence="4 8"/>
<feature type="binding site" evidence="8">
    <location>
        <position position="8"/>
    </location>
    <ligand>
        <name>a divalent metal cation</name>
        <dbReference type="ChEBI" id="CHEBI:60240"/>
    </ligand>
</feature>
<dbReference type="Gene3D" id="3.30.1330.50">
    <property type="entry name" value="2-C-methyl-D-erythritol 2,4-cyclodiphosphate synthase"/>
    <property type="match status" value="1"/>
</dbReference>
<dbReference type="GO" id="GO:0008685">
    <property type="term" value="F:2-C-methyl-D-erythritol 2,4-cyclodiphosphate synthase activity"/>
    <property type="evidence" value="ECO:0007669"/>
    <property type="project" value="UniProtKB-UniRule"/>
</dbReference>
<dbReference type="PANTHER" id="PTHR43181">
    <property type="entry name" value="2-C-METHYL-D-ERYTHRITOL 2,4-CYCLODIPHOSPHATE SYNTHASE, CHLOROPLASTIC"/>
    <property type="match status" value="1"/>
</dbReference>
<evidence type="ECO:0000256" key="2">
    <source>
        <dbReference type="ARBA" id="ARBA00004709"/>
    </source>
</evidence>
<evidence type="ECO:0000256" key="1">
    <source>
        <dbReference type="ARBA" id="ARBA00000200"/>
    </source>
</evidence>
<dbReference type="PANTHER" id="PTHR43181:SF1">
    <property type="entry name" value="2-C-METHYL-D-ERYTHRITOL 2,4-CYCLODIPHOSPHATE SYNTHASE, CHLOROPLASTIC"/>
    <property type="match status" value="1"/>
</dbReference>
<comment type="subunit">
    <text evidence="8">Homotrimer.</text>
</comment>
<feature type="binding site" evidence="8">
    <location>
        <position position="139"/>
    </location>
    <ligand>
        <name>4-CDP-2-C-methyl-D-erythritol 2-phosphate</name>
        <dbReference type="ChEBI" id="CHEBI:57919"/>
    </ligand>
</feature>
<feature type="binding site" evidence="8">
    <location>
        <position position="42"/>
    </location>
    <ligand>
        <name>a divalent metal cation</name>
        <dbReference type="ChEBI" id="CHEBI:60240"/>
    </ligand>
</feature>
<name>A0A1H9UGI6_9FIRM</name>
<evidence type="ECO:0000256" key="6">
    <source>
        <dbReference type="ARBA" id="ARBA00023229"/>
    </source>
</evidence>
<evidence type="ECO:0000313" key="12">
    <source>
        <dbReference type="Proteomes" id="UP000182471"/>
    </source>
</evidence>
<comment type="caution">
    <text evidence="8">Lacks conserved residue(s) required for the propagation of feature annotation.</text>
</comment>
<evidence type="ECO:0000256" key="4">
    <source>
        <dbReference type="ARBA" id="ARBA00012579"/>
    </source>
</evidence>
<gene>
    <name evidence="8" type="primary">ispF</name>
    <name evidence="11" type="ORF">SAMN02910429_02095</name>
</gene>